<protein>
    <submittedName>
        <fullName evidence="4">Hydrolase, alpha/beta domain protein</fullName>
        <ecNumber evidence="4">3.4.11.5</ecNumber>
    </submittedName>
</protein>
<dbReference type="STRING" id="1693.BMIN_0646"/>
<dbReference type="Pfam" id="PF00561">
    <property type="entry name" value="Abhydrolase_1"/>
    <property type="match status" value="1"/>
</dbReference>
<evidence type="ECO:0000313" key="4">
    <source>
        <dbReference type="EMBL" id="KFI73242.1"/>
    </source>
</evidence>
<keyword evidence="4" id="KW-0031">Aminopeptidase</keyword>
<sequence length="440" mass="49358">MDVEDHRIEVPLDWRGNVPGRGFSGESIGLFYRVLTAPDRINDDLPLLVFLQGGPGGSCPRPTSPSSDGWIAEAIRHFRVVLPDQRGTGRSSRIDSHVMARLGSADRQAEYLKRFLADSIVRDVEHLRLTGFGGRRWVSLGQSYGGFLTLTYLSLFPEGLAACFTTGGIPHVPSDAEDLYRHTFPKMVSKTRQYYARYPQDVDRVAAVADHVASEDVRMPNGDRLTVERLQTLGSDFGMKPSFERLHWLMDEAFVDGAGEATARGDLSDEFLDGVMRATSSRPLYWPLQEFIYADGELDRPLRWAADRVRRSMPVFSPDGRPLMFTGEAVFPWMFEQESALRPFAAAVGMLMEDTRFGRLYDPERLRGNEVPLQSAVYVDDMYVPSDLQLDTLSRVGNSHYWATNEFEHDGVHGDAVFRRLYQEARGQGGSRRSPVAGGP</sequence>
<dbReference type="GO" id="GO:0004177">
    <property type="term" value="F:aminopeptidase activity"/>
    <property type="evidence" value="ECO:0007669"/>
    <property type="project" value="UniProtKB-KW"/>
</dbReference>
<dbReference type="Proteomes" id="UP000029014">
    <property type="component" value="Unassembled WGS sequence"/>
</dbReference>
<accession>A0A087BQE2</accession>
<evidence type="ECO:0000313" key="5">
    <source>
        <dbReference type="Proteomes" id="UP000029014"/>
    </source>
</evidence>
<dbReference type="InterPro" id="IPR000073">
    <property type="entry name" value="AB_hydrolase_1"/>
</dbReference>
<evidence type="ECO:0000256" key="2">
    <source>
        <dbReference type="ARBA" id="ARBA00022801"/>
    </source>
</evidence>
<proteinExistence type="inferred from homology"/>
<dbReference type="EC" id="3.4.11.5" evidence="4"/>
<comment type="similarity">
    <text evidence="1">Belongs to the peptidase S33 family.</text>
</comment>
<keyword evidence="4" id="KW-0645">Protease</keyword>
<dbReference type="SUPFAM" id="SSF53474">
    <property type="entry name" value="alpha/beta-Hydrolases"/>
    <property type="match status" value="1"/>
</dbReference>
<dbReference type="EMBL" id="JGZD01000007">
    <property type="protein sequence ID" value="KFI73242.1"/>
    <property type="molecule type" value="Genomic_DNA"/>
</dbReference>
<dbReference type="PRINTS" id="PR00793">
    <property type="entry name" value="PROAMNOPTASE"/>
</dbReference>
<dbReference type="Gene3D" id="3.40.50.1820">
    <property type="entry name" value="alpha/beta hydrolase"/>
    <property type="match status" value="1"/>
</dbReference>
<evidence type="ECO:0000256" key="1">
    <source>
        <dbReference type="ARBA" id="ARBA00010088"/>
    </source>
</evidence>
<reference evidence="4 5" key="1">
    <citation type="submission" date="2014-03" db="EMBL/GenBank/DDBJ databases">
        <title>Genomics of Bifidobacteria.</title>
        <authorList>
            <person name="Ventura M."/>
            <person name="Milani C."/>
            <person name="Lugli G.A."/>
        </authorList>
    </citation>
    <scope>NUCLEOTIDE SEQUENCE [LARGE SCALE GENOMIC DNA]</scope>
    <source>
        <strain evidence="4 5">LMG 11592</strain>
    </source>
</reference>
<name>A0A087BQE2_9BIFI</name>
<organism evidence="4 5">
    <name type="scientific">Bifidobacterium minimum</name>
    <dbReference type="NCBI Taxonomy" id="1693"/>
    <lineage>
        <taxon>Bacteria</taxon>
        <taxon>Bacillati</taxon>
        <taxon>Actinomycetota</taxon>
        <taxon>Actinomycetes</taxon>
        <taxon>Bifidobacteriales</taxon>
        <taxon>Bifidobacteriaceae</taxon>
        <taxon>Bifidobacterium</taxon>
    </lineage>
</organism>
<dbReference type="InterPro" id="IPR051601">
    <property type="entry name" value="Serine_prot/Carboxylest_S33"/>
</dbReference>
<dbReference type="InterPro" id="IPR002410">
    <property type="entry name" value="Peptidase_S33"/>
</dbReference>
<dbReference type="PANTHER" id="PTHR43248">
    <property type="entry name" value="2-SUCCINYL-6-HYDROXY-2,4-CYCLOHEXADIENE-1-CARBOXYLATE SYNTHASE"/>
    <property type="match status" value="1"/>
</dbReference>
<dbReference type="AlphaFoldDB" id="A0A087BQE2"/>
<dbReference type="GO" id="GO:0006508">
    <property type="term" value="P:proteolysis"/>
    <property type="evidence" value="ECO:0007669"/>
    <property type="project" value="InterPro"/>
</dbReference>
<keyword evidence="2 4" id="KW-0378">Hydrolase</keyword>
<dbReference type="PANTHER" id="PTHR43248:SF2">
    <property type="entry name" value="PROLYL AMINOPEPTIDASE"/>
    <property type="match status" value="1"/>
</dbReference>
<evidence type="ECO:0000259" key="3">
    <source>
        <dbReference type="Pfam" id="PF00561"/>
    </source>
</evidence>
<dbReference type="eggNOG" id="COG0596">
    <property type="taxonomic scope" value="Bacteria"/>
</dbReference>
<comment type="caution">
    <text evidence="4">The sequence shown here is derived from an EMBL/GenBank/DDBJ whole genome shotgun (WGS) entry which is preliminary data.</text>
</comment>
<feature type="domain" description="AB hydrolase-1" evidence="3">
    <location>
        <begin position="46"/>
        <end position="195"/>
    </location>
</feature>
<keyword evidence="5" id="KW-1185">Reference proteome</keyword>
<gene>
    <name evidence="4" type="ORF">BMIN_0646</name>
</gene>
<dbReference type="InterPro" id="IPR029058">
    <property type="entry name" value="AB_hydrolase_fold"/>
</dbReference>